<dbReference type="SUPFAM" id="SSF52047">
    <property type="entry name" value="RNI-like"/>
    <property type="match status" value="1"/>
</dbReference>
<accession>A0AA39QUD8</accession>
<evidence type="ECO:0000256" key="1">
    <source>
        <dbReference type="SAM" id="MobiDB-lite"/>
    </source>
</evidence>
<feature type="compositionally biased region" description="Basic residues" evidence="1">
    <location>
        <begin position="70"/>
        <end position="79"/>
    </location>
</feature>
<gene>
    <name evidence="2" type="ORF">JMJ35_009319</name>
</gene>
<name>A0AA39QUD8_9LECA</name>
<dbReference type="Proteomes" id="UP001166286">
    <property type="component" value="Unassembled WGS sequence"/>
</dbReference>
<dbReference type="PANTHER" id="PTHR34755:SF4">
    <property type="entry name" value="F-BOX DOMAIN-CONTAINING PROTEIN"/>
    <property type="match status" value="1"/>
</dbReference>
<proteinExistence type="predicted"/>
<dbReference type="AlphaFoldDB" id="A0AA39QUD8"/>
<dbReference type="InterPro" id="IPR032675">
    <property type="entry name" value="LRR_dom_sf"/>
</dbReference>
<feature type="region of interest" description="Disordered" evidence="1">
    <location>
        <begin position="699"/>
        <end position="735"/>
    </location>
</feature>
<evidence type="ECO:0000313" key="2">
    <source>
        <dbReference type="EMBL" id="KAK0508235.1"/>
    </source>
</evidence>
<dbReference type="PANTHER" id="PTHR34755">
    <property type="entry name" value="SERINE/ARGININE REPETITIVE MATRIX PROTEIN 3-RELATED"/>
    <property type="match status" value="1"/>
</dbReference>
<comment type="caution">
    <text evidence="2">The sequence shown here is derived from an EMBL/GenBank/DDBJ whole genome shotgun (WGS) entry which is preliminary data.</text>
</comment>
<keyword evidence="3" id="KW-1185">Reference proteome</keyword>
<feature type="compositionally biased region" description="Acidic residues" evidence="1">
    <location>
        <begin position="709"/>
        <end position="728"/>
    </location>
</feature>
<dbReference type="InterPro" id="IPR052109">
    <property type="entry name" value="SRRM_Domain-Containing"/>
</dbReference>
<feature type="compositionally biased region" description="Basic and acidic residues" evidence="1">
    <location>
        <begin position="699"/>
        <end position="708"/>
    </location>
</feature>
<feature type="compositionally biased region" description="Polar residues" evidence="1">
    <location>
        <begin position="92"/>
        <end position="107"/>
    </location>
</feature>
<feature type="compositionally biased region" description="Basic and acidic residues" evidence="1">
    <location>
        <begin position="28"/>
        <end position="43"/>
    </location>
</feature>
<sequence length="735" mass="83548">MPGTALRPRTSRPRTKPLRTRHARKPISYREESSDSDDFKENVSEDEYGSGPSAPQQRHHQRRVQPPPQRGRRKRRSSGRHSLGNVKRVKTSHTTPRNGERQGSATTHLPGKAMPWQTLPYHVWLSVFDYASRPLISDMFQPMPSINWLVQIALCCRAFAEPALSVLYYSPPLSPPARAYRLLEQLATQPEHSTYNYRAKIKYLEPEASGALLYKFSGHDPIDLGAFAAFTPQLRGIGVHLFSDNPKLRKGFNLSRSTSGKEVYQQSLFVALEDHKVALQEWTWNQSLGKQTSSLSGLKEIHMMSPFRTLRDICFINYDGSLLGKASSREDKFAEALSILPNLKSLSFKMCSIIGDRLMPILPANLQALHIYDCALLRSSALNGFLSIKGNNLRQLNLDHNIALNLSFLADLAKNCPNLRHFRVDLVYFNTYATVRDSDPKYNVLFDETERPSWPTSLETLELYHLRKWSLPLAETLFSSLTNAASSLPHLRQLRIKASLEASGWRDRVEFRDRYTHRLRHVFLRRSPPPNPHLRSISAFEASKKERSNNRGDGRRGRRSLTSHPAAHKEKPIAQLSYIKTIERAKKEDDSDSDLPLIRTSRTDPAASDSDAPLLKLRRSTRPKLLKEDMYTLSESSPQSGKTSRRRRRRKGSADSSSEDSALDEDVVEPISRGQSDNEDDLYVQGMCDVVDVWLDNQRPAEEQLKEDDFIDDEASGDEDWNGDDDMPGEGGYAW</sequence>
<protein>
    <submittedName>
        <fullName evidence="2">Uncharacterized protein</fullName>
    </submittedName>
</protein>
<feature type="compositionally biased region" description="Basic and acidic residues" evidence="1">
    <location>
        <begin position="542"/>
        <end position="555"/>
    </location>
</feature>
<feature type="region of interest" description="Disordered" evidence="1">
    <location>
        <begin position="1"/>
        <end position="112"/>
    </location>
</feature>
<feature type="compositionally biased region" description="Basic residues" evidence="1">
    <location>
        <begin position="9"/>
        <end position="27"/>
    </location>
</feature>
<dbReference type="Gene3D" id="3.80.10.10">
    <property type="entry name" value="Ribonuclease Inhibitor"/>
    <property type="match status" value="1"/>
</dbReference>
<organism evidence="2 3">
    <name type="scientific">Cladonia borealis</name>
    <dbReference type="NCBI Taxonomy" id="184061"/>
    <lineage>
        <taxon>Eukaryota</taxon>
        <taxon>Fungi</taxon>
        <taxon>Dikarya</taxon>
        <taxon>Ascomycota</taxon>
        <taxon>Pezizomycotina</taxon>
        <taxon>Lecanoromycetes</taxon>
        <taxon>OSLEUM clade</taxon>
        <taxon>Lecanoromycetidae</taxon>
        <taxon>Lecanorales</taxon>
        <taxon>Lecanorineae</taxon>
        <taxon>Cladoniaceae</taxon>
        <taxon>Cladonia</taxon>
    </lineage>
</organism>
<feature type="compositionally biased region" description="Acidic residues" evidence="1">
    <location>
        <begin position="657"/>
        <end position="668"/>
    </location>
</feature>
<reference evidence="2" key="1">
    <citation type="submission" date="2023-03" db="EMBL/GenBank/DDBJ databases">
        <title>Complete genome of Cladonia borealis.</title>
        <authorList>
            <person name="Park H."/>
        </authorList>
    </citation>
    <scope>NUCLEOTIDE SEQUENCE</scope>
    <source>
        <strain evidence="2">ANT050790</strain>
    </source>
</reference>
<feature type="region of interest" description="Disordered" evidence="1">
    <location>
        <begin position="533"/>
        <end position="682"/>
    </location>
</feature>
<evidence type="ECO:0000313" key="3">
    <source>
        <dbReference type="Proteomes" id="UP001166286"/>
    </source>
</evidence>
<dbReference type="EMBL" id="JAFEKC020000021">
    <property type="protein sequence ID" value="KAK0508235.1"/>
    <property type="molecule type" value="Genomic_DNA"/>
</dbReference>